<evidence type="ECO:0000259" key="12">
    <source>
        <dbReference type="PROSITE" id="PS50072"/>
    </source>
</evidence>
<evidence type="ECO:0000256" key="11">
    <source>
        <dbReference type="SAM" id="MobiDB-lite"/>
    </source>
</evidence>
<evidence type="ECO:0000256" key="1">
    <source>
        <dbReference type="ARBA" id="ARBA00000900"/>
    </source>
</evidence>
<dbReference type="InterPro" id="IPR013083">
    <property type="entry name" value="Znf_RING/FYVE/PHD"/>
</dbReference>
<keyword evidence="9" id="KW-0413">Isomerase</keyword>
<dbReference type="PROSITE" id="PS50072">
    <property type="entry name" value="CSA_PPIASE_2"/>
    <property type="match status" value="1"/>
</dbReference>
<dbReference type="Pfam" id="PF00160">
    <property type="entry name" value="Pro_isomerase"/>
    <property type="match status" value="1"/>
</dbReference>
<evidence type="ECO:0000256" key="5">
    <source>
        <dbReference type="ARBA" id="ARBA00007930"/>
    </source>
</evidence>
<evidence type="ECO:0000313" key="15">
    <source>
        <dbReference type="Proteomes" id="UP001190700"/>
    </source>
</evidence>
<feature type="compositionally biased region" description="Low complexity" evidence="11">
    <location>
        <begin position="319"/>
        <end position="328"/>
    </location>
</feature>
<feature type="domain" description="PPIase cyclophilin-type" evidence="12">
    <location>
        <begin position="385"/>
        <end position="532"/>
    </location>
</feature>
<accession>A0AAE0BIX1</accession>
<dbReference type="CDD" id="cd16663">
    <property type="entry name" value="RING-Ubox_PPIL2"/>
    <property type="match status" value="1"/>
</dbReference>
<feature type="compositionally biased region" description="Basic and acidic residues" evidence="11">
    <location>
        <begin position="300"/>
        <end position="318"/>
    </location>
</feature>
<name>A0AAE0BIX1_9CHLO</name>
<evidence type="ECO:0008006" key="16">
    <source>
        <dbReference type="Google" id="ProtNLM"/>
    </source>
</evidence>
<evidence type="ECO:0000256" key="10">
    <source>
        <dbReference type="ARBA" id="ARBA00023242"/>
    </source>
</evidence>
<evidence type="ECO:0000256" key="2">
    <source>
        <dbReference type="ARBA" id="ARBA00000971"/>
    </source>
</evidence>
<reference evidence="14 15" key="1">
    <citation type="journal article" date="2015" name="Genome Biol. Evol.">
        <title>Comparative Genomics of a Bacterivorous Green Alga Reveals Evolutionary Causalities and Consequences of Phago-Mixotrophic Mode of Nutrition.</title>
        <authorList>
            <person name="Burns J.A."/>
            <person name="Paasch A."/>
            <person name="Narechania A."/>
            <person name="Kim E."/>
        </authorList>
    </citation>
    <scope>NUCLEOTIDE SEQUENCE [LARGE SCALE GENOMIC DNA]</scope>
    <source>
        <strain evidence="14 15">PLY_AMNH</strain>
    </source>
</reference>
<comment type="catalytic activity">
    <reaction evidence="1">
        <text>S-ubiquitinyl-[E2 ubiquitin-conjugating enzyme]-L-cysteine + [acceptor protein]-L-lysine = [E2 ubiquitin-conjugating enzyme]-L-cysteine + N(6)-ubiquitinyl-[acceptor protein]-L-lysine.</text>
        <dbReference type="EC" id="2.3.2.27"/>
    </reaction>
</comment>
<evidence type="ECO:0000313" key="14">
    <source>
        <dbReference type="EMBL" id="KAK3237421.1"/>
    </source>
</evidence>
<dbReference type="GO" id="GO:0006457">
    <property type="term" value="P:protein folding"/>
    <property type="evidence" value="ECO:0007669"/>
    <property type="project" value="InterPro"/>
</dbReference>
<dbReference type="PROSITE" id="PS51698">
    <property type="entry name" value="U_BOX"/>
    <property type="match status" value="1"/>
</dbReference>
<dbReference type="InterPro" id="IPR026951">
    <property type="entry name" value="PPIL2_U-box_dom"/>
</dbReference>
<feature type="region of interest" description="Disordered" evidence="11">
    <location>
        <begin position="297"/>
        <end position="332"/>
    </location>
</feature>
<protein>
    <recommendedName>
        <fullName evidence="16">RING-type E3 ubiquitin transferase</fullName>
    </recommendedName>
</protein>
<dbReference type="Proteomes" id="UP001190700">
    <property type="component" value="Unassembled WGS sequence"/>
</dbReference>
<evidence type="ECO:0000256" key="4">
    <source>
        <dbReference type="ARBA" id="ARBA00004123"/>
    </source>
</evidence>
<dbReference type="PANTHER" id="PTHR45625">
    <property type="entry name" value="PEPTIDYL-PROLYL CIS-TRANS ISOMERASE-RELATED"/>
    <property type="match status" value="1"/>
</dbReference>
<dbReference type="Gene3D" id="2.40.100.10">
    <property type="entry name" value="Cyclophilin-like"/>
    <property type="match status" value="1"/>
</dbReference>
<dbReference type="AlphaFoldDB" id="A0AAE0BIX1"/>
<keyword evidence="10" id="KW-0539">Nucleus</keyword>
<comment type="subcellular location">
    <subcellularLocation>
        <location evidence="4">Nucleus</location>
    </subcellularLocation>
</comment>
<comment type="similarity">
    <text evidence="5">Belongs to the cyclophilin-type PPIase family. PPIL2 subfamily.</text>
</comment>
<dbReference type="InterPro" id="IPR003613">
    <property type="entry name" value="Ubox_domain"/>
</dbReference>
<proteinExistence type="inferred from homology"/>
<dbReference type="SMART" id="SM00504">
    <property type="entry name" value="Ubox"/>
    <property type="match status" value="1"/>
</dbReference>
<evidence type="ECO:0000256" key="6">
    <source>
        <dbReference type="ARBA" id="ARBA00022679"/>
    </source>
</evidence>
<dbReference type="CDD" id="cd01923">
    <property type="entry name" value="cyclophilin_RING"/>
    <property type="match status" value="1"/>
</dbReference>
<dbReference type="InterPro" id="IPR002130">
    <property type="entry name" value="Cyclophilin-type_PPIase_dom"/>
</dbReference>
<dbReference type="GO" id="GO:0071013">
    <property type="term" value="C:catalytic step 2 spliceosome"/>
    <property type="evidence" value="ECO:0007669"/>
    <property type="project" value="TreeGrafter"/>
</dbReference>
<dbReference type="PRINTS" id="PR00153">
    <property type="entry name" value="CSAPPISMRASE"/>
</dbReference>
<comment type="caution">
    <text evidence="14">The sequence shown here is derived from an EMBL/GenBank/DDBJ whole genome shotgun (WGS) entry which is preliminary data.</text>
</comment>
<evidence type="ECO:0000256" key="8">
    <source>
        <dbReference type="ARBA" id="ARBA00023110"/>
    </source>
</evidence>
<dbReference type="FunFam" id="3.30.40.10:FF:000079">
    <property type="entry name" value="Peptidyl-prolyl cis-trans isomerase 2"/>
    <property type="match status" value="1"/>
</dbReference>
<evidence type="ECO:0000256" key="7">
    <source>
        <dbReference type="ARBA" id="ARBA00022786"/>
    </source>
</evidence>
<gene>
    <name evidence="14" type="ORF">CYMTET_52499</name>
</gene>
<dbReference type="SUPFAM" id="SSF57850">
    <property type="entry name" value="RING/U-box"/>
    <property type="match status" value="1"/>
</dbReference>
<comment type="function">
    <text evidence="3">May catalyze the cis-trans isomerization of proline imidic peptide bonds in oligopeptides thereby assisting the folding of proteins. May also function as a chaperone, playing a role in intracellular transport of proteins. May also have a protein ubiquitin ligase activity acting as an E3 ubiquitin protein ligase or as a ubiquitin-ubiquitin ligase promoting elongation of ubiquitin chains on proteins.</text>
</comment>
<dbReference type="PANTHER" id="PTHR45625:SF1">
    <property type="entry name" value="RING-TYPE E3 UBIQUITIN-PROTEIN LIGASE PPIL2"/>
    <property type="match status" value="1"/>
</dbReference>
<keyword evidence="6" id="KW-0808">Transferase</keyword>
<dbReference type="FunFam" id="2.40.100.10:FF:000014">
    <property type="entry name" value="Peptidyl-prolyl cis-trans isomerase cyp65"/>
    <property type="match status" value="1"/>
</dbReference>
<dbReference type="Gene3D" id="3.30.40.10">
    <property type="entry name" value="Zinc/RING finger domain, C3HC4 (zinc finger)"/>
    <property type="match status" value="2"/>
</dbReference>
<evidence type="ECO:0000259" key="13">
    <source>
        <dbReference type="PROSITE" id="PS51698"/>
    </source>
</evidence>
<keyword evidence="8" id="KW-0697">Rotamase</keyword>
<dbReference type="InterPro" id="IPR029000">
    <property type="entry name" value="Cyclophilin-like_dom_sf"/>
</dbReference>
<dbReference type="GO" id="GO:0003755">
    <property type="term" value="F:peptidyl-prolyl cis-trans isomerase activity"/>
    <property type="evidence" value="ECO:0007669"/>
    <property type="project" value="UniProtKB-KW"/>
</dbReference>
<evidence type="ECO:0000256" key="3">
    <source>
        <dbReference type="ARBA" id="ARBA00003697"/>
    </source>
</evidence>
<dbReference type="PROSITE" id="PS00170">
    <property type="entry name" value="CSA_PPIASE_1"/>
    <property type="match status" value="1"/>
</dbReference>
<feature type="domain" description="U-box" evidence="13">
    <location>
        <begin position="35"/>
        <end position="108"/>
    </location>
</feature>
<dbReference type="GO" id="GO:0000209">
    <property type="term" value="P:protein polyubiquitination"/>
    <property type="evidence" value="ECO:0007669"/>
    <property type="project" value="TreeGrafter"/>
</dbReference>
<dbReference type="GO" id="GO:0061630">
    <property type="term" value="F:ubiquitin protein ligase activity"/>
    <property type="evidence" value="ECO:0007669"/>
    <property type="project" value="UniProtKB-EC"/>
</dbReference>
<organism evidence="14 15">
    <name type="scientific">Cymbomonas tetramitiformis</name>
    <dbReference type="NCBI Taxonomy" id="36881"/>
    <lineage>
        <taxon>Eukaryota</taxon>
        <taxon>Viridiplantae</taxon>
        <taxon>Chlorophyta</taxon>
        <taxon>Pyramimonadophyceae</taxon>
        <taxon>Pyramimonadales</taxon>
        <taxon>Pyramimonadaceae</taxon>
        <taxon>Cymbomonas</taxon>
    </lineage>
</organism>
<dbReference type="InterPro" id="IPR020892">
    <property type="entry name" value="Cyclophilin-type_PPIase_CS"/>
</dbReference>
<keyword evidence="7" id="KW-0833">Ubl conjugation pathway</keyword>
<evidence type="ECO:0000256" key="9">
    <source>
        <dbReference type="ARBA" id="ARBA00023235"/>
    </source>
</evidence>
<comment type="catalytic activity">
    <reaction evidence="2">
        <text>[protein]-peptidylproline (omega=180) = [protein]-peptidylproline (omega=0)</text>
        <dbReference type="Rhea" id="RHEA:16237"/>
        <dbReference type="Rhea" id="RHEA-COMP:10747"/>
        <dbReference type="Rhea" id="RHEA-COMP:10748"/>
        <dbReference type="ChEBI" id="CHEBI:83833"/>
        <dbReference type="ChEBI" id="CHEBI:83834"/>
        <dbReference type="EC" id="5.2.1.8"/>
    </reaction>
</comment>
<dbReference type="EMBL" id="LGRX02034600">
    <property type="protein sequence ID" value="KAK3237421.1"/>
    <property type="molecule type" value="Genomic_DNA"/>
</dbReference>
<sequence length="621" mass="68449">MGKKRHSKDRAYITKTEWATEWGGFKNKDVNAPFRQLPFFCCALTFVPFEDPVATDDGMVFEITHIIPYLQKFKTHPVTGNPLKISDLTKLNFTKNAESSFCCPVLGKVFTASTHIVAIKTSGNVYCYQAIEEMCIKAKFWRDLVTDEKFTRKDIITIQDPMNVAAREVTKFDHLVKDKSVDVAPEAPDSNINTSVSADTKAVLKALGTDTAKEAFERGGGGTKAESQRILAAAKQAKEAAAKPSTAAEVPNMPESIQTAEDKNRIVGLKFLPGSITWDTYDPEQHRHGGAHRLTKNAKWNKEKREAAERKQKAKEEANPTPAFTLAPTPTPVPQGIYLKTSDMRTTGAGSRAFTSTVCDPVTENTRAVVEIEKNPDKKGYVQLQTNFGNINLELHCDVTPRTCENFITLCEGGYYNGVKFHRSIKNFMLQGGDPKGDGTGGESIWRRPFKDEFNAKLLHSERGILSMANSGPNTNGSQFFITYKSAKHLDWKHTVFGKVVGGMEVLGLIEKIKTDDADRPKEEVRIEGTTTFVNPYADWVLSGGAQEEEEDEEDNQVGSWFTNPTTTTLTARHTGVGKYLPAAAPVSKSQVELLDSSTSQPAAKKAKVVPAGSFGNFSGW</sequence>
<dbReference type="InterPro" id="IPR044666">
    <property type="entry name" value="Cyclophilin_A-like"/>
</dbReference>
<dbReference type="SUPFAM" id="SSF50891">
    <property type="entry name" value="Cyclophilin-like"/>
    <property type="match status" value="1"/>
</dbReference>
<keyword evidence="15" id="KW-1185">Reference proteome</keyword>